<name>A0A6I4SN87_9SPHN</name>
<feature type="transmembrane region" description="Helical" evidence="2">
    <location>
        <begin position="21"/>
        <end position="39"/>
    </location>
</feature>
<protein>
    <submittedName>
        <fullName evidence="3">Uncharacterized protein</fullName>
    </submittedName>
</protein>
<reference evidence="3 4" key="1">
    <citation type="submission" date="2019-12" db="EMBL/GenBank/DDBJ databases">
        <title>Genomic-based taxomic classification of the family Erythrobacteraceae.</title>
        <authorList>
            <person name="Xu L."/>
        </authorList>
    </citation>
    <scope>NUCLEOTIDE SEQUENCE [LARGE SCALE GENOMIC DNA]</scope>
    <source>
        <strain evidence="3 4">JCM 17802</strain>
    </source>
</reference>
<evidence type="ECO:0000313" key="4">
    <source>
        <dbReference type="Proteomes" id="UP000468943"/>
    </source>
</evidence>
<sequence>MCEKGSAMGADERGSRKSGSGWIVAGLVILFAGAFYLWVQSQGQNADVEVETTPPSSEWTSRPEGGVEVNLPEARMTNTPAEAAPVDAEPVEAE</sequence>
<keyword evidence="2" id="KW-0812">Transmembrane</keyword>
<dbReference type="AlphaFoldDB" id="A0A6I4SN87"/>
<organism evidence="3 4">
    <name type="scientific">Pontixanthobacter gangjinensis</name>
    <dbReference type="NCBI Taxonomy" id="1028742"/>
    <lineage>
        <taxon>Bacteria</taxon>
        <taxon>Pseudomonadati</taxon>
        <taxon>Pseudomonadota</taxon>
        <taxon>Alphaproteobacteria</taxon>
        <taxon>Sphingomonadales</taxon>
        <taxon>Erythrobacteraceae</taxon>
        <taxon>Pontixanthobacter</taxon>
    </lineage>
</organism>
<dbReference type="EMBL" id="WTYS01000001">
    <property type="protein sequence ID" value="MXO57255.1"/>
    <property type="molecule type" value="Genomic_DNA"/>
</dbReference>
<accession>A0A6I4SN87</accession>
<evidence type="ECO:0000313" key="3">
    <source>
        <dbReference type="EMBL" id="MXO57255.1"/>
    </source>
</evidence>
<gene>
    <name evidence="3" type="ORF">GRI36_10210</name>
</gene>
<dbReference type="Proteomes" id="UP000468943">
    <property type="component" value="Unassembled WGS sequence"/>
</dbReference>
<keyword evidence="4" id="KW-1185">Reference proteome</keyword>
<keyword evidence="2" id="KW-1133">Transmembrane helix</keyword>
<comment type="caution">
    <text evidence="3">The sequence shown here is derived from an EMBL/GenBank/DDBJ whole genome shotgun (WGS) entry which is preliminary data.</text>
</comment>
<dbReference type="OrthoDB" id="7411306at2"/>
<evidence type="ECO:0000256" key="1">
    <source>
        <dbReference type="SAM" id="MobiDB-lite"/>
    </source>
</evidence>
<dbReference type="RefSeq" id="WP_160598362.1">
    <property type="nucleotide sequence ID" value="NZ_WTYS01000001.1"/>
</dbReference>
<proteinExistence type="predicted"/>
<feature type="region of interest" description="Disordered" evidence="1">
    <location>
        <begin position="48"/>
        <end position="94"/>
    </location>
</feature>
<keyword evidence="2" id="KW-0472">Membrane</keyword>
<evidence type="ECO:0000256" key="2">
    <source>
        <dbReference type="SAM" id="Phobius"/>
    </source>
</evidence>